<evidence type="ECO:0000313" key="1">
    <source>
        <dbReference type="EMBL" id="MFC4334232.1"/>
    </source>
</evidence>
<accession>A0ABV8TUV1</accession>
<dbReference type="InterPro" id="IPR012338">
    <property type="entry name" value="Beta-lactam/transpept-like"/>
</dbReference>
<organism evidence="1 2">
    <name type="scientific">Salininema proteolyticum</name>
    <dbReference type="NCBI Taxonomy" id="1607685"/>
    <lineage>
        <taxon>Bacteria</taxon>
        <taxon>Bacillati</taxon>
        <taxon>Actinomycetota</taxon>
        <taxon>Actinomycetes</taxon>
        <taxon>Glycomycetales</taxon>
        <taxon>Glycomycetaceae</taxon>
        <taxon>Salininema</taxon>
    </lineage>
</organism>
<dbReference type="Proteomes" id="UP001595823">
    <property type="component" value="Unassembled WGS sequence"/>
</dbReference>
<name>A0ABV8TUV1_9ACTN</name>
<protein>
    <recommendedName>
        <fullName evidence="3">Beta-lactamase class A</fullName>
    </recommendedName>
</protein>
<dbReference type="SUPFAM" id="SSF56601">
    <property type="entry name" value="beta-lactamase/transpeptidase-like"/>
    <property type="match status" value="1"/>
</dbReference>
<dbReference type="RefSeq" id="WP_380617968.1">
    <property type="nucleotide sequence ID" value="NZ_JBHSDK010000003.1"/>
</dbReference>
<dbReference type="EMBL" id="JBHSDK010000003">
    <property type="protein sequence ID" value="MFC4334232.1"/>
    <property type="molecule type" value="Genomic_DNA"/>
</dbReference>
<gene>
    <name evidence="1" type="ORF">ACFPET_03370</name>
</gene>
<evidence type="ECO:0000313" key="2">
    <source>
        <dbReference type="Proteomes" id="UP001595823"/>
    </source>
</evidence>
<dbReference type="Gene3D" id="3.40.710.10">
    <property type="entry name" value="DD-peptidase/beta-lactamase superfamily"/>
    <property type="match status" value="1"/>
</dbReference>
<sequence length="277" mass="29285">MSYSQATVPSSPARRSPFVLFAGVLAVLAVLALGGSVDLREPPGDNAAGLELVKSLDLAGEYSVVLHEHATGERVVAYRADEAHPSQSTVKILIAVVALEQGTDPDTVAEMLTASDDEIASRLWSEFGGPDIVSTMAVRMGLKHTSGPADWGRWGDTRVSAADMVRVYAFLHGSLDEDLRKVVMDALVGMAPTGADGFDQTFGLPRAGGPGPWAVKQGWACCAPDRNLVTTGTLTGDRRYTAAVFGSWDSDEVGWEEAAEEISAVSEALVERVPAVE</sequence>
<reference evidence="2" key="1">
    <citation type="journal article" date="2019" name="Int. J. Syst. Evol. Microbiol.">
        <title>The Global Catalogue of Microorganisms (GCM) 10K type strain sequencing project: providing services to taxonomists for standard genome sequencing and annotation.</title>
        <authorList>
            <consortium name="The Broad Institute Genomics Platform"/>
            <consortium name="The Broad Institute Genome Sequencing Center for Infectious Disease"/>
            <person name="Wu L."/>
            <person name="Ma J."/>
        </authorList>
    </citation>
    <scope>NUCLEOTIDE SEQUENCE [LARGE SCALE GENOMIC DNA]</scope>
    <source>
        <strain evidence="2">IBRC-M 10908</strain>
    </source>
</reference>
<keyword evidence="2" id="KW-1185">Reference proteome</keyword>
<evidence type="ECO:0008006" key="3">
    <source>
        <dbReference type="Google" id="ProtNLM"/>
    </source>
</evidence>
<proteinExistence type="predicted"/>
<comment type="caution">
    <text evidence="1">The sequence shown here is derived from an EMBL/GenBank/DDBJ whole genome shotgun (WGS) entry which is preliminary data.</text>
</comment>